<dbReference type="PROSITE" id="PS51163">
    <property type="entry name" value="YRDC"/>
    <property type="match status" value="1"/>
</dbReference>
<dbReference type="GO" id="GO:0005737">
    <property type="term" value="C:cytoplasm"/>
    <property type="evidence" value="ECO:0007669"/>
    <property type="project" value="UniProtKB-SubCell"/>
</dbReference>
<evidence type="ECO:0000256" key="13">
    <source>
        <dbReference type="ARBA" id="ARBA00048366"/>
    </source>
</evidence>
<feature type="active site" description="Proton donor" evidence="14">
    <location>
        <position position="348"/>
    </location>
</feature>
<dbReference type="InterPro" id="IPR017867">
    <property type="entry name" value="Tyr_phospatase_low_mol_wt"/>
</dbReference>
<keyword evidence="6" id="KW-0808">Transferase</keyword>
<evidence type="ECO:0000256" key="9">
    <source>
        <dbReference type="ARBA" id="ARBA00022741"/>
    </source>
</evidence>
<feature type="active site" evidence="14">
    <location>
        <position position="237"/>
    </location>
</feature>
<protein>
    <recommendedName>
        <fullName evidence="12">L-threonylcarbamoyladenylate synthase</fullName>
        <ecNumber evidence="4">2.7.7.87</ecNumber>
    </recommendedName>
    <alternativeName>
        <fullName evidence="12">L-threonylcarbamoyladenylate synthase</fullName>
    </alternativeName>
</protein>
<evidence type="ECO:0000259" key="15">
    <source>
        <dbReference type="PROSITE" id="PS51163"/>
    </source>
</evidence>
<name>A0A518GS59_9PLAN</name>
<dbReference type="Gene3D" id="3.40.50.2300">
    <property type="match status" value="1"/>
</dbReference>
<keyword evidence="9" id="KW-0547">Nucleotide-binding</keyword>
<dbReference type="GO" id="GO:0000049">
    <property type="term" value="F:tRNA binding"/>
    <property type="evidence" value="ECO:0007669"/>
    <property type="project" value="TreeGrafter"/>
</dbReference>
<dbReference type="SUPFAM" id="SSF52788">
    <property type="entry name" value="Phosphotyrosine protein phosphatases I"/>
    <property type="match status" value="1"/>
</dbReference>
<keyword evidence="7" id="KW-0819">tRNA processing</keyword>
<evidence type="ECO:0000256" key="14">
    <source>
        <dbReference type="PIRSR" id="PIRSR617867-1"/>
    </source>
</evidence>
<keyword evidence="17" id="KW-1185">Reference proteome</keyword>
<dbReference type="GO" id="GO:0003725">
    <property type="term" value="F:double-stranded RNA binding"/>
    <property type="evidence" value="ECO:0007669"/>
    <property type="project" value="InterPro"/>
</dbReference>
<dbReference type="GO" id="GO:0005524">
    <property type="term" value="F:ATP binding"/>
    <property type="evidence" value="ECO:0007669"/>
    <property type="project" value="UniProtKB-KW"/>
</dbReference>
<evidence type="ECO:0000256" key="1">
    <source>
        <dbReference type="ARBA" id="ARBA00004496"/>
    </source>
</evidence>
<comment type="subcellular location">
    <subcellularLocation>
        <location evidence="1">Cytoplasm</location>
    </subcellularLocation>
</comment>
<sequence>MTDIVEIRRSDDPRDVIHRVCQSLAQGELVGLPTETTYTVAASALSEVGIQRLKSLATELAVNHQAPQFELLLKAADEALDYLVEQSRYGRKLIRRCWPGPVTLRFPKSHCGWFFEQLPETSRHLLTAPENTVSFRVPAHTLPADILNLLPGPLIALSEAQPGQPPLRHARDADQRFGNNLALIVDDGPSRYGEPGTVVQIGNNDWNIAFPGVVSERTMGRLASEVILFACTGNTCRSPMAEVLFRKLLAEKLNCPEEELVDHGYVILSAGLAAAIGAPANPEAIALLADEGLDLRNHESQPLTERLLQQVDMIYTMTRGHRDAILAERPDLASRVRTLSPAGKDIADPIGGGRDVYRSCKQIIETHLQQIIQDLLSLRSHPS</sequence>
<reference evidence="16 17" key="1">
    <citation type="submission" date="2019-02" db="EMBL/GenBank/DDBJ databases">
        <title>Deep-cultivation of Planctomycetes and their phenomic and genomic characterization uncovers novel biology.</title>
        <authorList>
            <person name="Wiegand S."/>
            <person name="Jogler M."/>
            <person name="Boedeker C."/>
            <person name="Pinto D."/>
            <person name="Vollmers J."/>
            <person name="Rivas-Marin E."/>
            <person name="Kohn T."/>
            <person name="Peeters S.H."/>
            <person name="Heuer A."/>
            <person name="Rast P."/>
            <person name="Oberbeckmann S."/>
            <person name="Bunk B."/>
            <person name="Jeske O."/>
            <person name="Meyerdierks A."/>
            <person name="Storesund J.E."/>
            <person name="Kallscheuer N."/>
            <person name="Luecker S."/>
            <person name="Lage O.M."/>
            <person name="Pohl T."/>
            <person name="Merkel B.J."/>
            <person name="Hornburger P."/>
            <person name="Mueller R.-W."/>
            <person name="Bruemmer F."/>
            <person name="Labrenz M."/>
            <person name="Spormann A.M."/>
            <person name="Op den Camp H."/>
            <person name="Overmann J."/>
            <person name="Amann R."/>
            <person name="Jetten M.S.M."/>
            <person name="Mascher T."/>
            <person name="Medema M.H."/>
            <person name="Devos D.P."/>
            <person name="Kaster A.-K."/>
            <person name="Ovreas L."/>
            <person name="Rohde M."/>
            <person name="Galperin M.Y."/>
            <person name="Jogler C."/>
        </authorList>
    </citation>
    <scope>NUCLEOTIDE SEQUENCE [LARGE SCALE GENOMIC DNA]</scope>
    <source>
        <strain evidence="16 17">Spb1</strain>
    </source>
</reference>
<gene>
    <name evidence="16" type="primary">ywlE</name>
    <name evidence="16" type="ORF">Spb1_33640</name>
</gene>
<evidence type="ECO:0000256" key="10">
    <source>
        <dbReference type="ARBA" id="ARBA00022801"/>
    </source>
</evidence>
<dbReference type="SUPFAM" id="SSF55821">
    <property type="entry name" value="YrdC/RibB"/>
    <property type="match status" value="1"/>
</dbReference>
<evidence type="ECO:0000256" key="6">
    <source>
        <dbReference type="ARBA" id="ARBA00022679"/>
    </source>
</evidence>
<evidence type="ECO:0000256" key="12">
    <source>
        <dbReference type="ARBA" id="ARBA00029774"/>
    </source>
</evidence>
<dbReference type="GO" id="GO:0008033">
    <property type="term" value="P:tRNA processing"/>
    <property type="evidence" value="ECO:0007669"/>
    <property type="project" value="UniProtKB-KW"/>
</dbReference>
<keyword evidence="5" id="KW-0963">Cytoplasm</keyword>
<comment type="similarity">
    <text evidence="2">Belongs to the SUA5 family.</text>
</comment>
<dbReference type="PANTHER" id="PTHR17490:SF16">
    <property type="entry name" value="THREONYLCARBAMOYL-AMP SYNTHASE"/>
    <property type="match status" value="1"/>
</dbReference>
<evidence type="ECO:0000256" key="7">
    <source>
        <dbReference type="ARBA" id="ARBA00022694"/>
    </source>
</evidence>
<dbReference type="SMART" id="SM00226">
    <property type="entry name" value="LMWPc"/>
    <property type="match status" value="1"/>
</dbReference>
<proteinExistence type="inferred from homology"/>
<dbReference type="OrthoDB" id="9784339at2"/>
<dbReference type="InterPro" id="IPR006070">
    <property type="entry name" value="Sua5-like_dom"/>
</dbReference>
<comment type="similarity">
    <text evidence="3">Belongs to the low molecular weight phosphotyrosine protein phosphatase family.</text>
</comment>
<dbReference type="CDD" id="cd16344">
    <property type="entry name" value="LMWPAP"/>
    <property type="match status" value="1"/>
</dbReference>
<dbReference type="PANTHER" id="PTHR17490">
    <property type="entry name" value="SUA5"/>
    <property type="match status" value="1"/>
</dbReference>
<evidence type="ECO:0000256" key="8">
    <source>
        <dbReference type="ARBA" id="ARBA00022695"/>
    </source>
</evidence>
<organism evidence="16 17">
    <name type="scientific">Planctopirus ephydatiae</name>
    <dbReference type="NCBI Taxonomy" id="2528019"/>
    <lineage>
        <taxon>Bacteria</taxon>
        <taxon>Pseudomonadati</taxon>
        <taxon>Planctomycetota</taxon>
        <taxon>Planctomycetia</taxon>
        <taxon>Planctomycetales</taxon>
        <taxon>Planctomycetaceae</taxon>
        <taxon>Planctopirus</taxon>
    </lineage>
</organism>
<dbReference type="AlphaFoldDB" id="A0A518GS59"/>
<dbReference type="GO" id="GO:0004725">
    <property type="term" value="F:protein tyrosine phosphatase activity"/>
    <property type="evidence" value="ECO:0007669"/>
    <property type="project" value="InterPro"/>
</dbReference>
<feature type="active site" description="Nucleophile" evidence="14">
    <location>
        <position position="231"/>
    </location>
</feature>
<dbReference type="PRINTS" id="PR00719">
    <property type="entry name" value="LMWPTPASE"/>
</dbReference>
<dbReference type="EMBL" id="CP036299">
    <property type="protein sequence ID" value="QDV31420.1"/>
    <property type="molecule type" value="Genomic_DNA"/>
</dbReference>
<comment type="catalytic activity">
    <reaction evidence="13">
        <text>L-threonine + hydrogencarbonate + ATP = L-threonylcarbamoyladenylate + diphosphate + H2O</text>
        <dbReference type="Rhea" id="RHEA:36407"/>
        <dbReference type="ChEBI" id="CHEBI:15377"/>
        <dbReference type="ChEBI" id="CHEBI:17544"/>
        <dbReference type="ChEBI" id="CHEBI:30616"/>
        <dbReference type="ChEBI" id="CHEBI:33019"/>
        <dbReference type="ChEBI" id="CHEBI:57926"/>
        <dbReference type="ChEBI" id="CHEBI:73682"/>
        <dbReference type="EC" id="2.7.7.87"/>
    </reaction>
</comment>
<dbReference type="KEGG" id="peh:Spb1_33640"/>
<evidence type="ECO:0000313" key="16">
    <source>
        <dbReference type="EMBL" id="QDV31420.1"/>
    </source>
</evidence>
<dbReference type="Pfam" id="PF01451">
    <property type="entry name" value="LMWPc"/>
    <property type="match status" value="1"/>
</dbReference>
<dbReference type="Pfam" id="PF01300">
    <property type="entry name" value="Sua5_yciO_yrdC"/>
    <property type="match status" value="1"/>
</dbReference>
<keyword evidence="10 16" id="KW-0378">Hydrolase</keyword>
<evidence type="ECO:0000256" key="3">
    <source>
        <dbReference type="ARBA" id="ARBA00011063"/>
    </source>
</evidence>
<dbReference type="EC" id="2.7.7.87" evidence="4"/>
<dbReference type="Gene3D" id="3.90.870.10">
    <property type="entry name" value="DHBP synthase"/>
    <property type="match status" value="1"/>
</dbReference>
<dbReference type="RefSeq" id="WP_145302289.1">
    <property type="nucleotide sequence ID" value="NZ_CP036299.1"/>
</dbReference>
<dbReference type="InterPro" id="IPR036196">
    <property type="entry name" value="Ptyr_pPase_sf"/>
</dbReference>
<evidence type="ECO:0000256" key="4">
    <source>
        <dbReference type="ARBA" id="ARBA00012584"/>
    </source>
</evidence>
<accession>A0A518GS59</accession>
<evidence type="ECO:0000256" key="5">
    <source>
        <dbReference type="ARBA" id="ARBA00022490"/>
    </source>
</evidence>
<dbReference type="GO" id="GO:0006450">
    <property type="term" value="P:regulation of translational fidelity"/>
    <property type="evidence" value="ECO:0007669"/>
    <property type="project" value="TreeGrafter"/>
</dbReference>
<dbReference type="GO" id="GO:0061710">
    <property type="term" value="F:L-threonylcarbamoyladenylate synthase"/>
    <property type="evidence" value="ECO:0007669"/>
    <property type="project" value="UniProtKB-EC"/>
</dbReference>
<dbReference type="InterPro" id="IPR023485">
    <property type="entry name" value="Ptyr_pPase"/>
</dbReference>
<dbReference type="InterPro" id="IPR050156">
    <property type="entry name" value="TC-AMP_synthase_SUA5"/>
</dbReference>
<evidence type="ECO:0000256" key="11">
    <source>
        <dbReference type="ARBA" id="ARBA00022840"/>
    </source>
</evidence>
<feature type="domain" description="YrdC-like" evidence="15">
    <location>
        <begin position="14"/>
        <end position="214"/>
    </location>
</feature>
<keyword evidence="8" id="KW-0548">Nucleotidyltransferase</keyword>
<evidence type="ECO:0000256" key="2">
    <source>
        <dbReference type="ARBA" id="ARBA00007663"/>
    </source>
</evidence>
<evidence type="ECO:0000313" key="17">
    <source>
        <dbReference type="Proteomes" id="UP000315349"/>
    </source>
</evidence>
<keyword evidence="11" id="KW-0067">ATP-binding</keyword>
<dbReference type="Proteomes" id="UP000315349">
    <property type="component" value="Chromosome"/>
</dbReference>
<dbReference type="InterPro" id="IPR017945">
    <property type="entry name" value="DHBP_synth_RibB-like_a/b_dom"/>
</dbReference>